<proteinExistence type="predicted"/>
<comment type="caution">
    <text evidence="4">The sequence shown here is derived from an EMBL/GenBank/DDBJ whole genome shotgun (WGS) entry which is preliminary data.</text>
</comment>
<evidence type="ECO:0000313" key="5">
    <source>
        <dbReference type="Proteomes" id="UP000307756"/>
    </source>
</evidence>
<protein>
    <submittedName>
        <fullName evidence="4">DUF1541 domain-containing protein</fullName>
    </submittedName>
</protein>
<keyword evidence="2" id="KW-0732">Signal</keyword>
<dbReference type="Gene3D" id="2.30.30.1210">
    <property type="entry name" value="Domain of unknown function DUF1541"/>
    <property type="match status" value="1"/>
</dbReference>
<dbReference type="Proteomes" id="UP000307756">
    <property type="component" value="Unassembled WGS sequence"/>
</dbReference>
<dbReference type="InterPro" id="IPR011438">
    <property type="entry name" value="DUF1541"/>
</dbReference>
<dbReference type="AlphaFoldDB" id="A0A4V5P0M9"/>
<feature type="domain" description="DUF1541" evidence="3">
    <location>
        <begin position="153"/>
        <end position="204"/>
    </location>
</feature>
<keyword evidence="5" id="KW-1185">Reference proteome</keyword>
<dbReference type="PROSITE" id="PS51257">
    <property type="entry name" value="PROKAR_LIPOPROTEIN"/>
    <property type="match status" value="1"/>
</dbReference>
<feature type="chain" id="PRO_5020613169" evidence="2">
    <location>
        <begin position="27"/>
        <end position="211"/>
    </location>
</feature>
<sequence length="211" mass="22787">MKHNNRKKGILFIMLAALLLVLGACANNEDNKSTNEDTDNTSHENMDMGESTDDSAEGMEGMEHDNMDMSSSGDIPESIKSEENPTYPVGGKAIIQSDHMEGMKGAEATIVGAFDTTAYAVSYTPTTGGERVTNHKWVIHEELIDAGEAPLAPGTEVKTDASHMQGMKDATVEIDSAEKTTVYMVDFTPTTGGEEVKNHKWVTESELSPAE</sequence>
<dbReference type="EMBL" id="SWBM01000006">
    <property type="protein sequence ID" value="TKC15020.1"/>
    <property type="molecule type" value="Genomic_DNA"/>
</dbReference>
<accession>A0A4V5P0M9</accession>
<evidence type="ECO:0000256" key="2">
    <source>
        <dbReference type="SAM" id="SignalP"/>
    </source>
</evidence>
<dbReference type="RefSeq" id="WP_136833156.1">
    <property type="nucleotide sequence ID" value="NZ_SWBM01000006.1"/>
</dbReference>
<feature type="domain" description="DUF1541" evidence="3">
    <location>
        <begin position="89"/>
        <end position="140"/>
    </location>
</feature>
<dbReference type="Pfam" id="PF07563">
    <property type="entry name" value="DUF1541"/>
    <property type="match status" value="2"/>
</dbReference>
<feature type="signal peptide" evidence="2">
    <location>
        <begin position="1"/>
        <end position="26"/>
    </location>
</feature>
<reference evidence="4 5" key="1">
    <citation type="journal article" date="2011" name="J. Microbiol.">
        <title>Bacillus kyonggiensis sp. nov., isolated from soil of a lettuce field.</title>
        <authorList>
            <person name="Dong K."/>
            <person name="Lee S."/>
        </authorList>
    </citation>
    <scope>NUCLEOTIDE SEQUENCE [LARGE SCALE GENOMIC DNA]</scope>
    <source>
        <strain evidence="4 5">NB22</strain>
    </source>
</reference>
<gene>
    <name evidence="4" type="ORF">FA727_19170</name>
</gene>
<evidence type="ECO:0000259" key="3">
    <source>
        <dbReference type="Pfam" id="PF07563"/>
    </source>
</evidence>
<evidence type="ECO:0000313" key="4">
    <source>
        <dbReference type="EMBL" id="TKC15020.1"/>
    </source>
</evidence>
<dbReference type="OrthoDB" id="1701949at2"/>
<evidence type="ECO:0000256" key="1">
    <source>
        <dbReference type="SAM" id="MobiDB-lite"/>
    </source>
</evidence>
<feature type="region of interest" description="Disordered" evidence="1">
    <location>
        <begin position="29"/>
        <end position="61"/>
    </location>
</feature>
<name>A0A4V5P0M9_9BACI</name>
<organism evidence="4 5">
    <name type="scientific">Robertmurraya kyonggiensis</name>
    <dbReference type="NCBI Taxonomy" id="1037680"/>
    <lineage>
        <taxon>Bacteria</taxon>
        <taxon>Bacillati</taxon>
        <taxon>Bacillota</taxon>
        <taxon>Bacilli</taxon>
        <taxon>Bacillales</taxon>
        <taxon>Bacillaceae</taxon>
        <taxon>Robertmurraya</taxon>
    </lineage>
</organism>
<feature type="compositionally biased region" description="Basic and acidic residues" evidence="1">
    <location>
        <begin position="29"/>
        <end position="46"/>
    </location>
</feature>
<feature type="region of interest" description="Disordered" evidence="1">
    <location>
        <begin position="69"/>
        <end position="88"/>
    </location>
</feature>